<dbReference type="Pfam" id="PF00202">
    <property type="entry name" value="Aminotran_3"/>
    <property type="match status" value="1"/>
</dbReference>
<proteinExistence type="inferred from homology"/>
<dbReference type="Gene3D" id="3.90.1150.10">
    <property type="entry name" value="Aspartate Aminotransferase, domain 1"/>
    <property type="match status" value="2"/>
</dbReference>
<dbReference type="PANTHER" id="PTHR11986:SF79">
    <property type="entry name" value="ACETYLORNITHINE AMINOTRANSFERASE, MITOCHONDRIAL"/>
    <property type="match status" value="1"/>
</dbReference>
<dbReference type="OrthoDB" id="9801052at2"/>
<keyword evidence="2 6" id="KW-0032">Aminotransferase</keyword>
<sequence length="538" mass="58736">MDHTDSVSTEPEFTGPELAEPYLRQVLGTAGLAVEYVRAENNTLFRIGEDGAEIPVVDFAGGYGSVLLGHNHPAIVDRARELLAAGTPVHAQFSRHPYANRLASELNRIIHRELRTEEPHFAIFANTGAEAVEAAVKHAELDRGIRLAALQEELAVHRERAREAVASRTAAVTPDVYARLGTDAPAPGDGFDALAAELTRRNAEQLAHPPLFLSLEGGFHGKLAASVQLTHNEAYRVPFKSLAAQARFVPRERPEALKEIYAQERRAVWDLTVSDGRVEITELEFPVFCGFLVEPIQGEGGIHVLSAEFAGEIQRFCEEIDCPVIIDEIQSGMGRTGTLLASSQIGLRGDYYTLAKTLGGGIAKTSVMLVREARYRKEFEIVHSSTFAKDSFSCHIALKVLELLEADGGSAYRRASERGEALRAVLDSVRADFPEVVKDVRGKGLMLGLEFHDHSGSSSTILREAATGGLFGYVLAGHLLHRHDIRTFPTASALSTLRFEPSLHLSDKEISQLDLGLRDICGILRDHAGERLMGAPVH</sequence>
<name>A0A2T7SZ53_9ACTN</name>
<dbReference type="InterPro" id="IPR015422">
    <property type="entry name" value="PyrdxlP-dep_Trfase_small"/>
</dbReference>
<dbReference type="GO" id="GO:0030170">
    <property type="term" value="F:pyridoxal phosphate binding"/>
    <property type="evidence" value="ECO:0007669"/>
    <property type="project" value="InterPro"/>
</dbReference>
<dbReference type="SUPFAM" id="SSF53383">
    <property type="entry name" value="PLP-dependent transferases"/>
    <property type="match status" value="1"/>
</dbReference>
<dbReference type="STRING" id="1440053.GCA_000718095_03096"/>
<dbReference type="Proteomes" id="UP000245992">
    <property type="component" value="Unassembled WGS sequence"/>
</dbReference>
<dbReference type="AlphaFoldDB" id="A0A2T7SZ53"/>
<evidence type="ECO:0000256" key="3">
    <source>
        <dbReference type="ARBA" id="ARBA00022679"/>
    </source>
</evidence>
<evidence type="ECO:0000256" key="2">
    <source>
        <dbReference type="ARBA" id="ARBA00022576"/>
    </source>
</evidence>
<keyword evidence="7" id="KW-1185">Reference proteome</keyword>
<dbReference type="InterPro" id="IPR050103">
    <property type="entry name" value="Class-III_PLP-dep_AT"/>
</dbReference>
<protein>
    <submittedName>
        <fullName evidence="6">Diaminobutyrate-pyruvate aminotransferase</fullName>
    </submittedName>
</protein>
<keyword evidence="3 6" id="KW-0808">Transferase</keyword>
<keyword evidence="4 5" id="KW-0663">Pyridoxal phosphate</keyword>
<dbReference type="GO" id="GO:0042802">
    <property type="term" value="F:identical protein binding"/>
    <property type="evidence" value="ECO:0007669"/>
    <property type="project" value="TreeGrafter"/>
</dbReference>
<evidence type="ECO:0000256" key="4">
    <source>
        <dbReference type="ARBA" id="ARBA00022898"/>
    </source>
</evidence>
<evidence type="ECO:0000256" key="5">
    <source>
        <dbReference type="RuleBase" id="RU003560"/>
    </source>
</evidence>
<comment type="similarity">
    <text evidence="5">Belongs to the class-III pyridoxal-phosphate-dependent aminotransferase family.</text>
</comment>
<evidence type="ECO:0000256" key="1">
    <source>
        <dbReference type="ARBA" id="ARBA00001933"/>
    </source>
</evidence>
<organism evidence="6 7">
    <name type="scientific">Streptomyces scopuliridis RB72</name>
    <dbReference type="NCBI Taxonomy" id="1440053"/>
    <lineage>
        <taxon>Bacteria</taxon>
        <taxon>Bacillati</taxon>
        <taxon>Actinomycetota</taxon>
        <taxon>Actinomycetes</taxon>
        <taxon>Kitasatosporales</taxon>
        <taxon>Streptomycetaceae</taxon>
        <taxon>Streptomyces</taxon>
    </lineage>
</organism>
<evidence type="ECO:0000313" key="6">
    <source>
        <dbReference type="EMBL" id="PVE08162.1"/>
    </source>
</evidence>
<dbReference type="EMBL" id="AZSP01000264">
    <property type="protein sequence ID" value="PVE08162.1"/>
    <property type="molecule type" value="Genomic_DNA"/>
</dbReference>
<dbReference type="InterPro" id="IPR015424">
    <property type="entry name" value="PyrdxlP-dep_Trfase"/>
</dbReference>
<keyword evidence="6" id="KW-0670">Pyruvate</keyword>
<dbReference type="RefSeq" id="WP_037727798.1">
    <property type="nucleotide sequence ID" value="NZ_AZSP01000264.1"/>
</dbReference>
<dbReference type="Gene3D" id="3.40.640.10">
    <property type="entry name" value="Type I PLP-dependent aspartate aminotransferase-like (Major domain)"/>
    <property type="match status" value="2"/>
</dbReference>
<accession>A0A2T7SZ53</accession>
<dbReference type="InterPro" id="IPR005814">
    <property type="entry name" value="Aminotrans_3"/>
</dbReference>
<dbReference type="PANTHER" id="PTHR11986">
    <property type="entry name" value="AMINOTRANSFERASE CLASS III"/>
    <property type="match status" value="1"/>
</dbReference>
<dbReference type="InterPro" id="IPR015421">
    <property type="entry name" value="PyrdxlP-dep_Trfase_major"/>
</dbReference>
<comment type="cofactor">
    <cofactor evidence="1">
        <name>pyridoxal 5'-phosphate</name>
        <dbReference type="ChEBI" id="CHEBI:597326"/>
    </cofactor>
</comment>
<gene>
    <name evidence="6" type="ORF">Y717_19770</name>
</gene>
<comment type="caution">
    <text evidence="6">The sequence shown here is derived from an EMBL/GenBank/DDBJ whole genome shotgun (WGS) entry which is preliminary data.</text>
</comment>
<evidence type="ECO:0000313" key="7">
    <source>
        <dbReference type="Proteomes" id="UP000245992"/>
    </source>
</evidence>
<reference evidence="6 7" key="1">
    <citation type="submission" date="2013-12" db="EMBL/GenBank/DDBJ databases">
        <title>Annotated genome of Streptomyces scopuliridis.</title>
        <authorList>
            <person name="Olson J.B."/>
        </authorList>
    </citation>
    <scope>NUCLEOTIDE SEQUENCE [LARGE SCALE GENOMIC DNA]</scope>
    <source>
        <strain evidence="6 7">RB72</strain>
    </source>
</reference>
<dbReference type="GO" id="GO:0008483">
    <property type="term" value="F:transaminase activity"/>
    <property type="evidence" value="ECO:0007669"/>
    <property type="project" value="UniProtKB-KW"/>
</dbReference>